<dbReference type="Pfam" id="PF20526">
    <property type="entry name" value="DUF6741"/>
    <property type="match status" value="1"/>
</dbReference>
<protein>
    <recommendedName>
        <fullName evidence="2">DUF6741 domain-containing protein</fullName>
    </recommendedName>
</protein>
<dbReference type="AlphaFoldDB" id="A0A0C3FHK4"/>
<dbReference type="STRING" id="765440.A0A0C3FHK4"/>
<evidence type="ECO:0000259" key="2">
    <source>
        <dbReference type="Pfam" id="PF20526"/>
    </source>
</evidence>
<evidence type="ECO:0000256" key="1">
    <source>
        <dbReference type="SAM" id="MobiDB-lite"/>
    </source>
</evidence>
<reference evidence="3 4" key="1">
    <citation type="submission" date="2014-04" db="EMBL/GenBank/DDBJ databases">
        <authorList>
            <consortium name="DOE Joint Genome Institute"/>
            <person name="Kuo A."/>
            <person name="Tarkka M."/>
            <person name="Buscot F."/>
            <person name="Kohler A."/>
            <person name="Nagy L.G."/>
            <person name="Floudas D."/>
            <person name="Copeland A."/>
            <person name="Barry K.W."/>
            <person name="Cichocki N."/>
            <person name="Veneault-Fourrey C."/>
            <person name="LaButti K."/>
            <person name="Lindquist E.A."/>
            <person name="Lipzen A."/>
            <person name="Lundell T."/>
            <person name="Morin E."/>
            <person name="Murat C."/>
            <person name="Sun H."/>
            <person name="Tunlid A."/>
            <person name="Henrissat B."/>
            <person name="Grigoriev I.V."/>
            <person name="Hibbett D.S."/>
            <person name="Martin F."/>
            <person name="Nordberg H.P."/>
            <person name="Cantor M.N."/>
            <person name="Hua S.X."/>
        </authorList>
    </citation>
    <scope>NUCLEOTIDE SEQUENCE [LARGE SCALE GENOMIC DNA]</scope>
    <source>
        <strain evidence="3 4">F 1598</strain>
    </source>
</reference>
<dbReference type="EMBL" id="KN832989">
    <property type="protein sequence ID" value="KIM83875.1"/>
    <property type="molecule type" value="Genomic_DNA"/>
</dbReference>
<dbReference type="InterPro" id="IPR046629">
    <property type="entry name" value="DUF6741"/>
</dbReference>
<name>A0A0C3FHK4_PILCF</name>
<dbReference type="OrthoDB" id="10268011at2759"/>
<feature type="domain" description="DUF6741" evidence="2">
    <location>
        <begin position="83"/>
        <end position="212"/>
    </location>
</feature>
<evidence type="ECO:0000313" key="4">
    <source>
        <dbReference type="Proteomes" id="UP000054166"/>
    </source>
</evidence>
<keyword evidence="4" id="KW-1185">Reference proteome</keyword>
<gene>
    <name evidence="3" type="ORF">PILCRDRAFT_68793</name>
</gene>
<sequence>MLYTYQSYPKPSYQIYAPPERLNRRLSGRYSASPYDDMELRDSYYPEERHISPGMHGSALSHGSIPHRQRRRSSSVSFDMRAPPMDTFRRLSSRVIKFKRKGAFRSGLTIGDAQANARLSGNDSYTFHDFNTDARGRINLKIRWAGYPTLTYNIPLDGYGDRVNLETLARRTARSIVHVILTQTNIIPVPWDRVEMLRLEEIAPGTWQPVLAVR</sequence>
<proteinExistence type="predicted"/>
<dbReference type="Proteomes" id="UP000054166">
    <property type="component" value="Unassembled WGS sequence"/>
</dbReference>
<reference evidence="4" key="2">
    <citation type="submission" date="2015-01" db="EMBL/GenBank/DDBJ databases">
        <title>Evolutionary Origins and Diversification of the Mycorrhizal Mutualists.</title>
        <authorList>
            <consortium name="DOE Joint Genome Institute"/>
            <consortium name="Mycorrhizal Genomics Consortium"/>
            <person name="Kohler A."/>
            <person name="Kuo A."/>
            <person name="Nagy L.G."/>
            <person name="Floudas D."/>
            <person name="Copeland A."/>
            <person name="Barry K.W."/>
            <person name="Cichocki N."/>
            <person name="Veneault-Fourrey C."/>
            <person name="LaButti K."/>
            <person name="Lindquist E.A."/>
            <person name="Lipzen A."/>
            <person name="Lundell T."/>
            <person name="Morin E."/>
            <person name="Murat C."/>
            <person name="Riley R."/>
            <person name="Ohm R."/>
            <person name="Sun H."/>
            <person name="Tunlid A."/>
            <person name="Henrissat B."/>
            <person name="Grigoriev I.V."/>
            <person name="Hibbett D.S."/>
            <person name="Martin F."/>
        </authorList>
    </citation>
    <scope>NUCLEOTIDE SEQUENCE [LARGE SCALE GENOMIC DNA]</scope>
    <source>
        <strain evidence="4">F 1598</strain>
    </source>
</reference>
<accession>A0A0C3FHK4</accession>
<evidence type="ECO:0000313" key="3">
    <source>
        <dbReference type="EMBL" id="KIM83875.1"/>
    </source>
</evidence>
<feature type="region of interest" description="Disordered" evidence="1">
    <location>
        <begin position="51"/>
        <end position="79"/>
    </location>
</feature>
<dbReference type="HOGENOM" id="CLU_096906_0_0_1"/>
<dbReference type="InParanoid" id="A0A0C3FHK4"/>
<organism evidence="3 4">
    <name type="scientific">Piloderma croceum (strain F 1598)</name>
    <dbReference type="NCBI Taxonomy" id="765440"/>
    <lineage>
        <taxon>Eukaryota</taxon>
        <taxon>Fungi</taxon>
        <taxon>Dikarya</taxon>
        <taxon>Basidiomycota</taxon>
        <taxon>Agaricomycotina</taxon>
        <taxon>Agaricomycetes</taxon>
        <taxon>Agaricomycetidae</taxon>
        <taxon>Atheliales</taxon>
        <taxon>Atheliaceae</taxon>
        <taxon>Piloderma</taxon>
    </lineage>
</organism>